<sequence>MIIKIYPQNPNEKSVAQAADILARDGVIIYPTDSVYAFGCSLKSTKAIERIRAITGKTGPDFSIICPDLSVVAAYAKVDNTVFKLLKRNLPGPFTFILNASGKIPDKFLEKKKTVGIRIPDNGIPIALVEALGNPMVTASVKDSREEEYTTDPSLIYERYGTLVDAVIDGGYGNHVPTTVVDCTDPDDISILREGIGNLV</sequence>
<evidence type="ECO:0000313" key="3">
    <source>
        <dbReference type="Proteomes" id="UP000636891"/>
    </source>
</evidence>
<comment type="caution">
    <text evidence="2">The sequence shown here is derived from an EMBL/GenBank/DDBJ whole genome shotgun (WGS) entry which is preliminary data.</text>
</comment>
<gene>
    <name evidence="2" type="ORF">H8S08_03105</name>
</gene>
<evidence type="ECO:0000313" key="2">
    <source>
        <dbReference type="EMBL" id="MBC5616006.1"/>
    </source>
</evidence>
<dbReference type="InterPro" id="IPR017945">
    <property type="entry name" value="DHBP_synth_RibB-like_a/b_dom"/>
</dbReference>
<dbReference type="InterPro" id="IPR052532">
    <property type="entry name" value="SUA5_domain"/>
</dbReference>
<evidence type="ECO:0000259" key="1">
    <source>
        <dbReference type="PROSITE" id="PS51163"/>
    </source>
</evidence>
<protein>
    <submittedName>
        <fullName evidence="2">Threonylcarbamoyl-AMP synthase</fullName>
    </submittedName>
</protein>
<dbReference type="Pfam" id="PF01300">
    <property type="entry name" value="Sua5_yciO_yrdC"/>
    <property type="match status" value="1"/>
</dbReference>
<dbReference type="Proteomes" id="UP000636891">
    <property type="component" value="Unassembled WGS sequence"/>
</dbReference>
<dbReference type="PANTHER" id="PTHR42828:SF3">
    <property type="entry name" value="THREONYLCARBAMOYL-AMP SYNTHASE"/>
    <property type="match status" value="1"/>
</dbReference>
<dbReference type="SUPFAM" id="SSF55821">
    <property type="entry name" value="YrdC/RibB"/>
    <property type="match status" value="1"/>
</dbReference>
<dbReference type="PANTHER" id="PTHR42828">
    <property type="entry name" value="DHBP SYNTHASE RIBB-LIKE ALPHA/BETA DOMAIN-CONTAINING PROTEIN"/>
    <property type="match status" value="1"/>
</dbReference>
<keyword evidence="3" id="KW-1185">Reference proteome</keyword>
<proteinExistence type="predicted"/>
<dbReference type="PROSITE" id="PS51163">
    <property type="entry name" value="YRDC"/>
    <property type="match status" value="1"/>
</dbReference>
<dbReference type="NCBIfam" id="TIGR00057">
    <property type="entry name" value="L-threonylcarbamoyladenylate synthase"/>
    <property type="match status" value="1"/>
</dbReference>
<dbReference type="RefSeq" id="WP_055202158.1">
    <property type="nucleotide sequence ID" value="NZ_JACOOK010000001.1"/>
</dbReference>
<accession>A0ABR7CK41</accession>
<organism evidence="2 3">
    <name type="scientific">Alistipes hominis</name>
    <dbReference type="NCBI Taxonomy" id="2763015"/>
    <lineage>
        <taxon>Bacteria</taxon>
        <taxon>Pseudomonadati</taxon>
        <taxon>Bacteroidota</taxon>
        <taxon>Bacteroidia</taxon>
        <taxon>Bacteroidales</taxon>
        <taxon>Rikenellaceae</taxon>
        <taxon>Alistipes</taxon>
    </lineage>
</organism>
<dbReference type="InterPro" id="IPR006070">
    <property type="entry name" value="Sua5-like_dom"/>
</dbReference>
<dbReference type="Gene3D" id="3.90.870.10">
    <property type="entry name" value="DHBP synthase"/>
    <property type="match status" value="1"/>
</dbReference>
<reference evidence="2 3" key="1">
    <citation type="submission" date="2020-08" db="EMBL/GenBank/DDBJ databases">
        <title>Genome public.</title>
        <authorList>
            <person name="Liu C."/>
            <person name="Sun Q."/>
        </authorList>
    </citation>
    <scope>NUCLEOTIDE SEQUENCE [LARGE SCALE GENOMIC DNA]</scope>
    <source>
        <strain evidence="2 3">New-7</strain>
    </source>
</reference>
<dbReference type="EMBL" id="JACOOK010000001">
    <property type="protein sequence ID" value="MBC5616006.1"/>
    <property type="molecule type" value="Genomic_DNA"/>
</dbReference>
<feature type="domain" description="YrdC-like" evidence="1">
    <location>
        <begin position="12"/>
        <end position="197"/>
    </location>
</feature>
<name>A0ABR7CK41_9BACT</name>